<dbReference type="Proteomes" id="UP000582487">
    <property type="component" value="Unassembled WGS sequence"/>
</dbReference>
<dbReference type="GO" id="GO:0032259">
    <property type="term" value="P:methylation"/>
    <property type="evidence" value="ECO:0007669"/>
    <property type="project" value="UniProtKB-KW"/>
</dbReference>
<dbReference type="GO" id="GO:0008983">
    <property type="term" value="F:protein-glutamate O-methyltransferase activity"/>
    <property type="evidence" value="ECO:0007669"/>
    <property type="project" value="UniProtKB-EC"/>
</dbReference>
<dbReference type="SMART" id="SM00138">
    <property type="entry name" value="MeTrc"/>
    <property type="match status" value="1"/>
</dbReference>
<dbReference type="SUPFAM" id="SSF47757">
    <property type="entry name" value="Chemotaxis receptor methyltransferase CheR, N-terminal domain"/>
    <property type="match status" value="1"/>
</dbReference>
<proteinExistence type="predicted"/>
<dbReference type="CDD" id="cd02440">
    <property type="entry name" value="AdoMet_MTases"/>
    <property type="match status" value="1"/>
</dbReference>
<dbReference type="PRINTS" id="PR00996">
    <property type="entry name" value="CHERMTFRASE"/>
</dbReference>
<sequence>MSLTRQTFDYVAGLVKQRSAIQLPAGKEYLVESRLIPLARQAGFDGATAVDKWIQTVIATRKPGDLQDIAEALTTNETSFFRDVTPFKGLTESVIPQLQQNGHSNISIWSAACSTGQEPYSIAMSILDLPNPPQFSIVATDLSRAVLTKAKQGFYTQLEVNRGLPAPMLVRYFQREGANWTISPKLRQKINFIEHNLMSTPPKGGPFHIVFIRNVLIYFDLDTKRAVLRRVANTMAPGGYLFLGAAETTMGMDPVWERITLTKGAVYRLKGGAK</sequence>
<keyword evidence="5" id="KW-0949">S-adenosyl-L-methionine</keyword>
<dbReference type="OrthoDB" id="9816309at2"/>
<dbReference type="InterPro" id="IPR029063">
    <property type="entry name" value="SAM-dependent_MTases_sf"/>
</dbReference>
<dbReference type="AlphaFoldDB" id="A0A2J9KN27"/>
<evidence type="ECO:0000313" key="8">
    <source>
        <dbReference type="Proteomes" id="UP000582487"/>
    </source>
</evidence>
<evidence type="ECO:0000259" key="6">
    <source>
        <dbReference type="PROSITE" id="PS50123"/>
    </source>
</evidence>
<dbReference type="Gene3D" id="3.40.50.150">
    <property type="entry name" value="Vaccinia Virus protein VP39"/>
    <property type="match status" value="1"/>
</dbReference>
<dbReference type="SUPFAM" id="SSF53335">
    <property type="entry name" value="S-adenosyl-L-methionine-dependent methyltransferases"/>
    <property type="match status" value="1"/>
</dbReference>
<protein>
    <recommendedName>
        <fullName evidence="2">protein-glutamate O-methyltransferase</fullName>
        <ecNumber evidence="2">2.1.1.80</ecNumber>
    </recommendedName>
</protein>
<name>A0A2J9KN27_9ACTO</name>
<evidence type="ECO:0000256" key="1">
    <source>
        <dbReference type="ARBA" id="ARBA00001541"/>
    </source>
</evidence>
<dbReference type="InterPro" id="IPR000780">
    <property type="entry name" value="CheR_MeTrfase"/>
</dbReference>
<comment type="catalytic activity">
    <reaction evidence="1">
        <text>L-glutamyl-[protein] + S-adenosyl-L-methionine = [protein]-L-glutamate 5-O-methyl ester + S-adenosyl-L-homocysteine</text>
        <dbReference type="Rhea" id="RHEA:24452"/>
        <dbReference type="Rhea" id="RHEA-COMP:10208"/>
        <dbReference type="Rhea" id="RHEA-COMP:10311"/>
        <dbReference type="ChEBI" id="CHEBI:29973"/>
        <dbReference type="ChEBI" id="CHEBI:57856"/>
        <dbReference type="ChEBI" id="CHEBI:59789"/>
        <dbReference type="ChEBI" id="CHEBI:82795"/>
        <dbReference type="EC" id="2.1.1.80"/>
    </reaction>
</comment>
<evidence type="ECO:0000256" key="3">
    <source>
        <dbReference type="ARBA" id="ARBA00022603"/>
    </source>
</evidence>
<accession>A0A2J9KN27</accession>
<dbReference type="EC" id="2.1.1.80" evidence="2"/>
<dbReference type="PROSITE" id="PS50123">
    <property type="entry name" value="CHER"/>
    <property type="match status" value="1"/>
</dbReference>
<evidence type="ECO:0000256" key="5">
    <source>
        <dbReference type="ARBA" id="ARBA00022691"/>
    </source>
</evidence>
<evidence type="ECO:0000313" key="7">
    <source>
        <dbReference type="EMBL" id="NMW93188.1"/>
    </source>
</evidence>
<dbReference type="PANTHER" id="PTHR24422">
    <property type="entry name" value="CHEMOTAXIS PROTEIN METHYLTRANSFERASE"/>
    <property type="match status" value="1"/>
</dbReference>
<dbReference type="Pfam" id="PF01739">
    <property type="entry name" value="CheR"/>
    <property type="match status" value="1"/>
</dbReference>
<keyword evidence="3 7" id="KW-0489">Methyltransferase</keyword>
<dbReference type="InterPro" id="IPR022641">
    <property type="entry name" value="CheR_N"/>
</dbReference>
<dbReference type="Pfam" id="PF03705">
    <property type="entry name" value="CheR_N"/>
    <property type="match status" value="1"/>
</dbReference>
<comment type="caution">
    <text evidence="7">The sequence shown here is derived from an EMBL/GenBank/DDBJ whole genome shotgun (WGS) entry which is preliminary data.</text>
</comment>
<dbReference type="InterPro" id="IPR050903">
    <property type="entry name" value="Bact_Chemotaxis_MeTrfase"/>
</dbReference>
<feature type="domain" description="CheR-type methyltransferase" evidence="6">
    <location>
        <begin position="1"/>
        <end position="272"/>
    </location>
</feature>
<gene>
    <name evidence="7" type="ORF">HHJ74_05690</name>
</gene>
<dbReference type="RefSeq" id="WP_004013695.1">
    <property type="nucleotide sequence ID" value="NZ_CAMPUA010000001.1"/>
</dbReference>
<reference evidence="7 8" key="1">
    <citation type="submission" date="2020-04" db="EMBL/GenBank/DDBJ databases">
        <title>Antimicrobial susceptibility and clonality of vaginal-derived multi-drug resistant Mobiluncus isolates in China.</title>
        <authorList>
            <person name="Zhang X."/>
        </authorList>
    </citation>
    <scope>NUCLEOTIDE SEQUENCE [LARGE SCALE GENOMIC DNA]</scope>
    <source>
        <strain evidence="7 8">7</strain>
    </source>
</reference>
<evidence type="ECO:0000256" key="4">
    <source>
        <dbReference type="ARBA" id="ARBA00022679"/>
    </source>
</evidence>
<evidence type="ECO:0000256" key="2">
    <source>
        <dbReference type="ARBA" id="ARBA00012534"/>
    </source>
</evidence>
<dbReference type="Gene3D" id="1.10.155.10">
    <property type="entry name" value="Chemotaxis receptor methyltransferase CheR, N-terminal domain"/>
    <property type="match status" value="1"/>
</dbReference>
<organism evidence="7 8">
    <name type="scientific">Mobiluncus mulieris</name>
    <dbReference type="NCBI Taxonomy" id="2052"/>
    <lineage>
        <taxon>Bacteria</taxon>
        <taxon>Bacillati</taxon>
        <taxon>Actinomycetota</taxon>
        <taxon>Actinomycetes</taxon>
        <taxon>Actinomycetales</taxon>
        <taxon>Actinomycetaceae</taxon>
        <taxon>Mobiluncus</taxon>
    </lineage>
</organism>
<keyword evidence="4 7" id="KW-0808">Transferase</keyword>
<dbReference type="EMBL" id="JABCUV010000005">
    <property type="protein sequence ID" value="NMW93188.1"/>
    <property type="molecule type" value="Genomic_DNA"/>
</dbReference>
<dbReference type="InterPro" id="IPR022642">
    <property type="entry name" value="CheR_C"/>
</dbReference>
<dbReference type="PANTHER" id="PTHR24422:SF21">
    <property type="entry name" value="CHEMOTAXIS PROTEIN METHYLTRANSFERASE 1"/>
    <property type="match status" value="1"/>
</dbReference>
<dbReference type="InterPro" id="IPR036804">
    <property type="entry name" value="CheR_N_sf"/>
</dbReference>